<dbReference type="Pfam" id="PF11114">
    <property type="entry name" value="Minor_capsid_2"/>
    <property type="match status" value="1"/>
</dbReference>
<reference evidence="1 2" key="1">
    <citation type="journal article" date="2016" name="Appl. Environ. Microbiol.">
        <title>Novel variants of Streptococcus thermophilus bacteriophages indicate genetic recombination across phages from different bacterial species.</title>
        <authorList>
            <person name="Szymczak P."/>
            <person name="Janzen T."/>
            <person name="Neves A.R."/>
            <person name="Kot W."/>
            <person name="Hansen L.H."/>
            <person name="Lametsch R."/>
            <person name="Neve H."/>
            <person name="Franz C.M."/>
            <person name="Vogensen F.K."/>
        </authorList>
    </citation>
    <scope>NUCLEOTIDE SEQUENCE [LARGE SCALE GENOMIC DNA]</scope>
    <source>
        <strain evidence="1 2">CHPC1151</strain>
    </source>
</reference>
<dbReference type="EMBL" id="KX879643">
    <property type="protein sequence ID" value="APC45877.1"/>
    <property type="molecule type" value="Genomic_DNA"/>
</dbReference>
<sequence>MGTTVSVKVDLHGLEKKCSPEAVKRGKVAMIGQMITDMEPFIPRRDGTLSASGSPFSDGIRYPGPYARAQFYGSSYNKNRSFVFRNYTTPGTGKRWDMKASAKYSKQWGEVALRAMGVK</sequence>
<evidence type="ECO:0000313" key="2">
    <source>
        <dbReference type="Proteomes" id="UP000223410"/>
    </source>
</evidence>
<keyword evidence="2" id="KW-1185">Reference proteome</keyword>
<dbReference type="Proteomes" id="UP000223410">
    <property type="component" value="Segment"/>
</dbReference>
<proteinExistence type="predicted"/>
<protein>
    <submittedName>
        <fullName evidence="1">Minor capsid protein</fullName>
    </submittedName>
</protein>
<organism evidence="1 2">
    <name type="scientific">Streptococcus phage CHPC1151</name>
    <dbReference type="NCBI Taxonomy" id="1913083"/>
    <lineage>
        <taxon>Viruses</taxon>
        <taxon>Duplodnaviria</taxon>
        <taxon>Heunggongvirae</taxon>
        <taxon>Uroviricota</taxon>
        <taxon>Caudoviricetes</taxon>
        <taxon>Aliceevansviridae</taxon>
        <taxon>Vansinderenvirus</taxon>
        <taxon>Vansinderenvirus CHPC1232</taxon>
    </lineage>
</organism>
<dbReference type="InterPro" id="IPR021080">
    <property type="entry name" value="Minor_capsid_protein"/>
</dbReference>
<evidence type="ECO:0000313" key="1">
    <source>
        <dbReference type="EMBL" id="APC45877.1"/>
    </source>
</evidence>
<accession>A0A1L2JXT3</accession>
<gene>
    <name evidence="1" type="ORF">CHPC1151_0011</name>
</gene>
<name>A0A1L2JXT3_9CAUD</name>